<evidence type="ECO:0000313" key="1">
    <source>
        <dbReference type="EMBL" id="SHM39181.1"/>
    </source>
</evidence>
<keyword evidence="2" id="KW-1185">Reference proteome</keyword>
<evidence type="ECO:0000313" key="2">
    <source>
        <dbReference type="Proteomes" id="UP000322545"/>
    </source>
</evidence>
<organism evidence="1 2">
    <name type="scientific">Roseovarius litoreus</name>
    <dbReference type="NCBI Taxonomy" id="1155722"/>
    <lineage>
        <taxon>Bacteria</taxon>
        <taxon>Pseudomonadati</taxon>
        <taxon>Pseudomonadota</taxon>
        <taxon>Alphaproteobacteria</taxon>
        <taxon>Rhodobacterales</taxon>
        <taxon>Roseobacteraceae</taxon>
        <taxon>Roseovarius</taxon>
    </lineage>
</organism>
<name>A0A1M7IEK2_9RHOB</name>
<dbReference type="Proteomes" id="UP000322545">
    <property type="component" value="Unassembled WGS sequence"/>
</dbReference>
<proteinExistence type="predicted"/>
<accession>A0A1M7IEK2</accession>
<dbReference type="Pfam" id="PF04268">
    <property type="entry name" value="SoxG"/>
    <property type="match status" value="1"/>
</dbReference>
<dbReference type="AlphaFoldDB" id="A0A1M7IEK2"/>
<dbReference type="SUPFAM" id="SSF103025">
    <property type="entry name" value="Folate-binding domain"/>
    <property type="match status" value="1"/>
</dbReference>
<dbReference type="EMBL" id="FRCB01000007">
    <property type="protein sequence ID" value="SHM39181.1"/>
    <property type="molecule type" value="Genomic_DNA"/>
</dbReference>
<sequence length="190" mass="20037">MSEAVSALNGATDEGFVRIAECGLTGMITLRGDLGAAKLKKAVKALCGVEPPARGHVAMADHTAVAWMSPDEFLLMVPYAQADELCAQLDQALAGEHALAVNVSDARAVFRLSGGDAVREVIAKLCPVDMTASAFGPGQFRRTRLAQIPAAIWMPEEGVMQIVCFRSVAQYAFDLLKNAATPGSEVGLFS</sequence>
<dbReference type="Gene3D" id="3.30.1360.120">
    <property type="entry name" value="Probable tRNA modification gtpase trme, domain 1"/>
    <property type="match status" value="1"/>
</dbReference>
<gene>
    <name evidence="1" type="ORF">SAMN05443432_10738</name>
</gene>
<reference evidence="1 2" key="1">
    <citation type="submission" date="2016-11" db="EMBL/GenBank/DDBJ databases">
        <authorList>
            <person name="Varghese N."/>
            <person name="Submissions S."/>
        </authorList>
    </citation>
    <scope>NUCLEOTIDE SEQUENCE [LARGE SCALE GENOMIC DNA]</scope>
    <source>
        <strain evidence="1 2">DSM 28249</strain>
    </source>
</reference>
<dbReference type="RefSeq" id="WP_149780104.1">
    <property type="nucleotide sequence ID" value="NZ_FRCB01000007.1"/>
</dbReference>
<protein>
    <submittedName>
        <fullName evidence="1">Sarcosine oxidase subunit gamma</fullName>
    </submittedName>
</protein>
<dbReference type="InterPro" id="IPR027266">
    <property type="entry name" value="TrmE/GcvT-like"/>
</dbReference>
<dbReference type="InterPro" id="IPR007375">
    <property type="entry name" value="SoxG"/>
</dbReference>
<dbReference type="Gene3D" id="3.30.70.1520">
    <property type="entry name" value="Heterotetrameric sarcosine oxidase"/>
    <property type="match status" value="1"/>
</dbReference>